<dbReference type="AlphaFoldDB" id="A0A0G1WZJ9"/>
<accession>A0A0G1WZJ9</accession>
<name>A0A0G1WZJ9_9BACT</name>
<dbReference type="EMBL" id="LCOY01000022">
    <property type="protein sequence ID" value="KKU87615.1"/>
    <property type="molecule type" value="Genomic_DNA"/>
</dbReference>
<organism evidence="1 2">
    <name type="scientific">Candidatus Gottesmanbacteria bacterium GW2011_GWA2_47_9</name>
    <dbReference type="NCBI Taxonomy" id="1618445"/>
    <lineage>
        <taxon>Bacteria</taxon>
        <taxon>Candidatus Gottesmaniibacteriota</taxon>
    </lineage>
</organism>
<sequence>MVLGNRIEVFWISDTRFSLSLTAYSKAFSYPRHSHVFCPTTPWLAPEFGLFRFRSPLLTESLLISFPHLTEMFQFRWCPAHRYVNLSIAFTMDSPDMIGVDFSIRKPPDKWSMAPPRRVSPPYASFLGMNTQGIHCQLVALQRTKMLTLRSTLVLIQRIVLL</sequence>
<reference evidence="1 2" key="1">
    <citation type="journal article" date="2015" name="Nature">
        <title>rRNA introns, odd ribosomes, and small enigmatic genomes across a large radiation of phyla.</title>
        <authorList>
            <person name="Brown C.T."/>
            <person name="Hug L.A."/>
            <person name="Thomas B.C."/>
            <person name="Sharon I."/>
            <person name="Castelle C.J."/>
            <person name="Singh A."/>
            <person name="Wilkins M.J."/>
            <person name="Williams K.H."/>
            <person name="Banfield J.F."/>
        </authorList>
    </citation>
    <scope>NUCLEOTIDE SEQUENCE [LARGE SCALE GENOMIC DNA]</scope>
</reference>
<gene>
    <name evidence="1" type="ORF">UY16_C0022G0015</name>
</gene>
<protein>
    <submittedName>
        <fullName evidence="1">Uncharacterized protein</fullName>
    </submittedName>
</protein>
<evidence type="ECO:0000313" key="1">
    <source>
        <dbReference type="EMBL" id="KKU87615.1"/>
    </source>
</evidence>
<comment type="caution">
    <text evidence="1">The sequence shown here is derived from an EMBL/GenBank/DDBJ whole genome shotgun (WGS) entry which is preliminary data.</text>
</comment>
<dbReference type="Proteomes" id="UP000034739">
    <property type="component" value="Unassembled WGS sequence"/>
</dbReference>
<proteinExistence type="predicted"/>
<evidence type="ECO:0000313" key="2">
    <source>
        <dbReference type="Proteomes" id="UP000034739"/>
    </source>
</evidence>